<keyword evidence="2 3" id="KW-0040">ANK repeat</keyword>
<evidence type="ECO:0000256" key="2">
    <source>
        <dbReference type="ARBA" id="ARBA00023043"/>
    </source>
</evidence>
<evidence type="ECO:0000256" key="3">
    <source>
        <dbReference type="PROSITE-ProRule" id="PRU00023"/>
    </source>
</evidence>
<dbReference type="PANTHER" id="PTHR24166:SF47">
    <property type="entry name" value="M-PHASE PHOSPHOPROTEIN 8"/>
    <property type="match status" value="1"/>
</dbReference>
<dbReference type="RefSeq" id="WP_214186305.1">
    <property type="nucleotide sequence ID" value="NZ_BSDS01000001.1"/>
</dbReference>
<evidence type="ECO:0000313" key="6">
    <source>
        <dbReference type="Proteomes" id="UP001144352"/>
    </source>
</evidence>
<keyword evidence="1" id="KW-0677">Repeat</keyword>
<proteinExistence type="predicted"/>
<evidence type="ECO:0008006" key="7">
    <source>
        <dbReference type="Google" id="ProtNLM"/>
    </source>
</evidence>
<dbReference type="AlphaFoldDB" id="A0A9W6G172"/>
<comment type="caution">
    <text evidence="5">The sequence shown here is derived from an EMBL/GenBank/DDBJ whole genome shotgun (WGS) entry which is preliminary data.</text>
</comment>
<gene>
    <name evidence="5" type="ORF">GHYDROH2_21070</name>
</gene>
<accession>A0A9W6G172</accession>
<dbReference type="PANTHER" id="PTHR24166">
    <property type="entry name" value="ROLLING PEBBLES, ISOFORM B"/>
    <property type="match status" value="1"/>
</dbReference>
<evidence type="ECO:0000256" key="1">
    <source>
        <dbReference type="ARBA" id="ARBA00022737"/>
    </source>
</evidence>
<dbReference type="EMBL" id="BSDS01000001">
    <property type="protein sequence ID" value="GLI38606.1"/>
    <property type="molecule type" value="Genomic_DNA"/>
</dbReference>
<dbReference type="SUPFAM" id="SSF48403">
    <property type="entry name" value="Ankyrin repeat"/>
    <property type="match status" value="1"/>
</dbReference>
<dbReference type="PROSITE" id="PS50297">
    <property type="entry name" value="ANK_REP_REGION"/>
    <property type="match status" value="3"/>
</dbReference>
<feature type="repeat" description="ANK" evidence="3">
    <location>
        <begin position="253"/>
        <end position="285"/>
    </location>
</feature>
<feature type="repeat" description="ANK" evidence="3">
    <location>
        <begin position="220"/>
        <end position="252"/>
    </location>
</feature>
<organism evidence="5 6">
    <name type="scientific">Geobacter hydrogenophilus</name>
    <dbReference type="NCBI Taxonomy" id="40983"/>
    <lineage>
        <taxon>Bacteria</taxon>
        <taxon>Pseudomonadati</taxon>
        <taxon>Thermodesulfobacteriota</taxon>
        <taxon>Desulfuromonadia</taxon>
        <taxon>Geobacterales</taxon>
        <taxon>Geobacteraceae</taxon>
        <taxon>Geobacter</taxon>
    </lineage>
</organism>
<feature type="repeat" description="ANK" evidence="3">
    <location>
        <begin position="187"/>
        <end position="219"/>
    </location>
</feature>
<dbReference type="InterPro" id="IPR050889">
    <property type="entry name" value="Dendritic_Spine_Reg/Scaffold"/>
</dbReference>
<reference evidence="5" key="1">
    <citation type="submission" date="2022-12" db="EMBL/GenBank/DDBJ databases">
        <title>Reference genome sequencing for broad-spectrum identification of bacterial and archaeal isolates by mass spectrometry.</title>
        <authorList>
            <person name="Sekiguchi Y."/>
            <person name="Tourlousse D.M."/>
        </authorList>
    </citation>
    <scope>NUCLEOTIDE SEQUENCE</scope>
    <source>
        <strain evidence="5">H2</strain>
    </source>
</reference>
<dbReference type="InterPro" id="IPR002110">
    <property type="entry name" value="Ankyrin_rpt"/>
</dbReference>
<dbReference type="Pfam" id="PF00023">
    <property type="entry name" value="Ank"/>
    <property type="match status" value="1"/>
</dbReference>
<keyword evidence="4" id="KW-0732">Signal</keyword>
<feature type="signal peptide" evidence="4">
    <location>
        <begin position="1"/>
        <end position="23"/>
    </location>
</feature>
<name>A0A9W6G172_9BACT</name>
<evidence type="ECO:0000313" key="5">
    <source>
        <dbReference type="EMBL" id="GLI38606.1"/>
    </source>
</evidence>
<dbReference type="PROSITE" id="PS50088">
    <property type="entry name" value="ANK_REPEAT"/>
    <property type="match status" value="4"/>
</dbReference>
<dbReference type="Pfam" id="PF12796">
    <property type="entry name" value="Ank_2"/>
    <property type="match status" value="1"/>
</dbReference>
<sequence>MLIRLLLLVTVASSLTLPHVALAYDYDQEGTNKLMMQLIADVGGHDAVAKNSGKTLRCSHGGTRKITIARGKEKTSYRGEYLNCNQNGSIRDGIFEIELQGDEVLKSTARRSKNGELFDAAMEGDTARVGKLIKAKADVNYSESIENSQGGTIEQWTPLMSAVARESRESVGMLVKAGAWVNYMNSLAVSPLWIAANSGQTDTVKFLAKHGAYLNNSNHEDVTPLMAAAMNGHLDVVRFLVGAKAKMNAVHKDGDTALMFAVARNHTDIARFLIDAGADVAIRNRFGVTALIIAAAEGNEEIVRRLLEKKADTSARTTDGKTALDVARARGFTAIAALLEKGI</sequence>
<protein>
    <recommendedName>
        <fullName evidence="7">Ankyrin</fullName>
    </recommendedName>
</protein>
<feature type="chain" id="PRO_5040975282" description="Ankyrin" evidence="4">
    <location>
        <begin position="24"/>
        <end position="343"/>
    </location>
</feature>
<dbReference type="InterPro" id="IPR036770">
    <property type="entry name" value="Ankyrin_rpt-contain_sf"/>
</dbReference>
<dbReference type="Proteomes" id="UP001144352">
    <property type="component" value="Unassembled WGS sequence"/>
</dbReference>
<dbReference type="SMART" id="SM00248">
    <property type="entry name" value="ANK"/>
    <property type="match status" value="6"/>
</dbReference>
<evidence type="ECO:0000256" key="4">
    <source>
        <dbReference type="SAM" id="SignalP"/>
    </source>
</evidence>
<dbReference type="Gene3D" id="1.25.40.20">
    <property type="entry name" value="Ankyrin repeat-containing domain"/>
    <property type="match status" value="3"/>
</dbReference>
<feature type="repeat" description="ANK" evidence="3">
    <location>
        <begin position="286"/>
        <end position="318"/>
    </location>
</feature>
<keyword evidence="6" id="KW-1185">Reference proteome</keyword>